<dbReference type="Pfam" id="PF10343">
    <property type="entry name" value="Q_salvage"/>
    <property type="match status" value="1"/>
</dbReference>
<keyword evidence="3" id="KW-1185">Reference proteome</keyword>
<dbReference type="GO" id="GO:0016787">
    <property type="term" value="F:hydrolase activity"/>
    <property type="evidence" value="ECO:0007669"/>
    <property type="project" value="UniProtKB-KW"/>
</dbReference>
<dbReference type="EMBL" id="SPLM01000005">
    <property type="protein sequence ID" value="TMW67174.1"/>
    <property type="molecule type" value="Genomic_DNA"/>
</dbReference>
<evidence type="ECO:0000313" key="2">
    <source>
        <dbReference type="EMBL" id="TMW67174.1"/>
    </source>
</evidence>
<comment type="function">
    <text evidence="1">Catalyzes the hydrolysis of queuosine 5'-phosphate, releasing the nucleobase queuine (q). Is required for salvage of queuine from exogenous queuosine (Q) that is imported and then converted to queuosine 5'-phosphate intracellularly.</text>
</comment>
<accession>A0A8K1CQ41</accession>
<proteinExistence type="inferred from homology"/>
<dbReference type="Proteomes" id="UP000794436">
    <property type="component" value="Unassembled WGS sequence"/>
</dbReference>
<dbReference type="InterPro" id="IPR019438">
    <property type="entry name" value="Q_salvage"/>
</dbReference>
<reference evidence="2" key="1">
    <citation type="submission" date="2019-03" db="EMBL/GenBank/DDBJ databases">
        <title>Long read genome sequence of the mycoparasitic Pythium oligandrum ATCC 38472 isolated from sugarbeet rhizosphere.</title>
        <authorList>
            <person name="Gaulin E."/>
        </authorList>
    </citation>
    <scope>NUCLEOTIDE SEQUENCE</scope>
    <source>
        <strain evidence="2">ATCC 38472_TT</strain>
    </source>
</reference>
<dbReference type="PANTHER" id="PTHR21314:SF1">
    <property type="entry name" value="QUEUOSINE SALVAGE PROTEIN"/>
    <property type="match status" value="1"/>
</dbReference>
<gene>
    <name evidence="2" type="ORF">Poli38472_012290</name>
</gene>
<dbReference type="AlphaFoldDB" id="A0A8K1CQ41"/>
<sequence>MAPSTSESILTRVRRSCAAQVAHEDCAVAVNADKVRAFLDELDWQQYADLAQPQRFPLNFKSLQDEINFLTLYSLLNFGSGFRKDLHKYCDRGAAETILFGLLGMYIDVPRLDAEFMAKISIDVLANYFSLPLDRDEELSTGIYISKPGPLRPFAEMLHNVFTECGQKLQEKNLEDFGAFVLANLHADGSDCSSAAFLVTQLVEAFPAFDDHQVSRGNECFILKRAQLTVGELYRRFHETHPELDFEDIRELTAFSDNVLPCVLRALGILEYSSDLSMIVDSGEELQAGDWECDLRAAAIVACEQIVAESKGRVTTIELDYYLWRVGKDPRFRGLERHATRNTFFY</sequence>
<protein>
    <recommendedName>
        <fullName evidence="1">Queuosine 5'-phosphate N-glycosylase/hydrolase</fullName>
        <ecNumber evidence="1">3.2.2.-</ecNumber>
    </recommendedName>
    <alternativeName>
        <fullName evidence="1">Queuosine-nucleotide N-glycosylase/hydrolase</fullName>
    </alternativeName>
</protein>
<evidence type="ECO:0000313" key="3">
    <source>
        <dbReference type="Proteomes" id="UP000794436"/>
    </source>
</evidence>
<dbReference type="OrthoDB" id="416777at2759"/>
<dbReference type="PANTHER" id="PTHR21314">
    <property type="entry name" value="QUEUOSINE 5'-PHOSPHATE N-GLYCOSYLASE_HYDROLASE-RELATED"/>
    <property type="match status" value="1"/>
</dbReference>
<comment type="catalytic activity">
    <reaction evidence="1">
        <text>queuosine 5'-phosphate + H2O = queuine + D-ribose 5-phosphate</text>
        <dbReference type="Rhea" id="RHEA:75387"/>
        <dbReference type="ChEBI" id="CHEBI:15377"/>
        <dbReference type="ChEBI" id="CHEBI:17433"/>
        <dbReference type="ChEBI" id="CHEBI:78346"/>
        <dbReference type="ChEBI" id="CHEBI:194371"/>
    </reaction>
    <physiologicalReaction direction="left-to-right" evidence="1">
        <dbReference type="Rhea" id="RHEA:75388"/>
    </physiologicalReaction>
</comment>
<name>A0A8K1CQ41_PYTOL</name>
<dbReference type="EC" id="3.2.2.-" evidence="1"/>
<keyword evidence="1" id="KW-0378">Hydrolase</keyword>
<comment type="similarity">
    <text evidence="1">Belongs to the QNG1 protein family.</text>
</comment>
<comment type="caution">
    <text evidence="2">The sequence shown here is derived from an EMBL/GenBank/DDBJ whole genome shotgun (WGS) entry which is preliminary data.</text>
</comment>
<organism evidence="2 3">
    <name type="scientific">Pythium oligandrum</name>
    <name type="common">Mycoparasitic fungus</name>
    <dbReference type="NCBI Taxonomy" id="41045"/>
    <lineage>
        <taxon>Eukaryota</taxon>
        <taxon>Sar</taxon>
        <taxon>Stramenopiles</taxon>
        <taxon>Oomycota</taxon>
        <taxon>Peronosporomycetes</taxon>
        <taxon>Pythiales</taxon>
        <taxon>Pythiaceae</taxon>
        <taxon>Pythium</taxon>
    </lineage>
</organism>
<evidence type="ECO:0000256" key="1">
    <source>
        <dbReference type="RuleBase" id="RU365002"/>
    </source>
</evidence>
<dbReference type="GO" id="GO:0006400">
    <property type="term" value="P:tRNA modification"/>
    <property type="evidence" value="ECO:0007669"/>
    <property type="project" value="TreeGrafter"/>
</dbReference>